<dbReference type="EC" id="3.5.1.28" evidence="2"/>
<evidence type="ECO:0000256" key="1">
    <source>
        <dbReference type="ARBA" id="ARBA00001561"/>
    </source>
</evidence>
<protein>
    <recommendedName>
        <fullName evidence="2">N-acetylmuramoyl-L-alanine amidase</fullName>
        <ecNumber evidence="2">3.5.1.28</ecNumber>
    </recommendedName>
</protein>
<reference evidence="6" key="1">
    <citation type="submission" date="2022-11" db="EMBL/GenBank/DDBJ databases">
        <title>Hoeflea poritis sp. nov., isolated from scleractinian coral Porites lutea.</title>
        <authorList>
            <person name="Zhang G."/>
            <person name="Wei Q."/>
            <person name="Cai L."/>
        </authorList>
    </citation>
    <scope>NUCLEOTIDE SEQUENCE</scope>
    <source>
        <strain evidence="6">E7-10</strain>
    </source>
</reference>
<dbReference type="PANTHER" id="PTHR30404:SF0">
    <property type="entry name" value="N-ACETYLMURAMOYL-L-ALANINE AMIDASE AMIC"/>
    <property type="match status" value="1"/>
</dbReference>
<evidence type="ECO:0000313" key="7">
    <source>
        <dbReference type="Proteomes" id="UP001148313"/>
    </source>
</evidence>
<dbReference type="InterPro" id="IPR021731">
    <property type="entry name" value="AMIN_dom"/>
</dbReference>
<keyword evidence="7" id="KW-1185">Reference proteome</keyword>
<dbReference type="InterPro" id="IPR002508">
    <property type="entry name" value="MurNAc-LAA_cat"/>
</dbReference>
<proteinExistence type="predicted"/>
<keyword evidence="4" id="KW-0472">Membrane</keyword>
<keyword evidence="3" id="KW-0378">Hydrolase</keyword>
<feature type="transmembrane region" description="Helical" evidence="4">
    <location>
        <begin position="12"/>
        <end position="34"/>
    </location>
</feature>
<sequence length="412" mass="45480">MKISAGPGRTIFFLNCFITAVAALFLSGTISYVLAQESDQNQIVAFDFRIAGDEVRTRIVIEFEQQPEFSFHHLPSPYRLVVDLPETIFGFPDKAARPRGLITDIRYGAMAPGRSRVVLTARGPIKAEMAKVLENDAEGTFRLVLDIAATSDTEFARLVSEQRWDGAAEPDVAMAEPRNGADDIFTVAIDPGHGGIDTGTRGRNGTQEKDITLAFGQTLKSVLEEATDARVVLTRDDDRFISLGERVRVARQHGADLLVSIHADSFRLRGVRGATVYTLSDRASDEMARQLADRENKSDLIAGLSLEDEPDTVADILIDLTRRETEVFSIGLAREVIDAFDGRINLITNPHRSAGFRVLRAPEVPSVLVELGYLSNVEDEELLNDPEWRQKAAELLVEAIKAYREKIGNVSN</sequence>
<evidence type="ECO:0000313" key="6">
    <source>
        <dbReference type="EMBL" id="MDA4843890.1"/>
    </source>
</evidence>
<evidence type="ECO:0000256" key="4">
    <source>
        <dbReference type="SAM" id="Phobius"/>
    </source>
</evidence>
<dbReference type="CDD" id="cd02696">
    <property type="entry name" value="MurNAc-LAA"/>
    <property type="match status" value="1"/>
</dbReference>
<dbReference type="Gene3D" id="2.60.40.3500">
    <property type="match status" value="1"/>
</dbReference>
<dbReference type="EMBL" id="JAPJZH010000001">
    <property type="protein sequence ID" value="MDA4843890.1"/>
    <property type="molecule type" value="Genomic_DNA"/>
</dbReference>
<dbReference type="Pfam" id="PF01520">
    <property type="entry name" value="Amidase_3"/>
    <property type="match status" value="1"/>
</dbReference>
<dbReference type="Proteomes" id="UP001148313">
    <property type="component" value="Unassembled WGS sequence"/>
</dbReference>
<dbReference type="RefSeq" id="WP_271087404.1">
    <property type="nucleotide sequence ID" value="NZ_JAPJZH010000001.1"/>
</dbReference>
<dbReference type="SUPFAM" id="SSF53187">
    <property type="entry name" value="Zn-dependent exopeptidases"/>
    <property type="match status" value="1"/>
</dbReference>
<dbReference type="Gene3D" id="3.40.630.40">
    <property type="entry name" value="Zn-dependent exopeptidases"/>
    <property type="match status" value="1"/>
</dbReference>
<evidence type="ECO:0000256" key="3">
    <source>
        <dbReference type="ARBA" id="ARBA00022801"/>
    </source>
</evidence>
<dbReference type="SMART" id="SM00646">
    <property type="entry name" value="Ami_3"/>
    <property type="match status" value="1"/>
</dbReference>
<organism evidence="6 7">
    <name type="scientific">Hoeflea poritis</name>
    <dbReference type="NCBI Taxonomy" id="2993659"/>
    <lineage>
        <taxon>Bacteria</taxon>
        <taxon>Pseudomonadati</taxon>
        <taxon>Pseudomonadota</taxon>
        <taxon>Alphaproteobacteria</taxon>
        <taxon>Hyphomicrobiales</taxon>
        <taxon>Rhizobiaceae</taxon>
        <taxon>Hoeflea</taxon>
    </lineage>
</organism>
<comment type="caution">
    <text evidence="6">The sequence shown here is derived from an EMBL/GenBank/DDBJ whole genome shotgun (WGS) entry which is preliminary data.</text>
</comment>
<comment type="catalytic activity">
    <reaction evidence="1">
        <text>Hydrolyzes the link between N-acetylmuramoyl residues and L-amino acid residues in certain cell-wall glycopeptides.</text>
        <dbReference type="EC" id="3.5.1.28"/>
    </reaction>
</comment>
<accession>A0ABT4VGR4</accession>
<keyword evidence="4" id="KW-1133">Transmembrane helix</keyword>
<dbReference type="InterPro" id="IPR050695">
    <property type="entry name" value="N-acetylmuramoyl_amidase_3"/>
</dbReference>
<keyword evidence="4" id="KW-0812">Transmembrane</keyword>
<name>A0ABT4VGR4_9HYPH</name>
<evidence type="ECO:0000256" key="2">
    <source>
        <dbReference type="ARBA" id="ARBA00011901"/>
    </source>
</evidence>
<gene>
    <name evidence="6" type="ORF">OOZ53_00940</name>
</gene>
<dbReference type="PANTHER" id="PTHR30404">
    <property type="entry name" value="N-ACETYLMURAMOYL-L-ALANINE AMIDASE"/>
    <property type="match status" value="1"/>
</dbReference>
<evidence type="ECO:0000259" key="5">
    <source>
        <dbReference type="SMART" id="SM00646"/>
    </source>
</evidence>
<feature type="domain" description="MurNAc-LAA" evidence="5">
    <location>
        <begin position="247"/>
        <end position="401"/>
    </location>
</feature>
<dbReference type="Pfam" id="PF11741">
    <property type="entry name" value="AMIN"/>
    <property type="match status" value="1"/>
</dbReference>